<evidence type="ECO:0000256" key="2">
    <source>
        <dbReference type="ARBA" id="ARBA00022540"/>
    </source>
</evidence>
<dbReference type="PANTHER" id="PTHR11960">
    <property type="entry name" value="EUKARYOTIC TRANSLATION INITIATION FACTOR 4E RELATED"/>
    <property type="match status" value="1"/>
</dbReference>
<evidence type="ECO:0000256" key="3">
    <source>
        <dbReference type="ARBA" id="ARBA00022845"/>
    </source>
</evidence>
<dbReference type="SUPFAM" id="SSF55418">
    <property type="entry name" value="eIF4e-like"/>
    <property type="match status" value="1"/>
</dbReference>
<name>A0ABN9X313_9DINO</name>
<keyword evidence="2 6" id="KW-0396">Initiation factor</keyword>
<evidence type="ECO:0000256" key="4">
    <source>
        <dbReference type="ARBA" id="ARBA00022884"/>
    </source>
</evidence>
<evidence type="ECO:0000256" key="5">
    <source>
        <dbReference type="ARBA" id="ARBA00022917"/>
    </source>
</evidence>
<accession>A0ABN9X313</accession>
<dbReference type="InterPro" id="IPR001040">
    <property type="entry name" value="TIF_eIF_4E"/>
</dbReference>
<gene>
    <name evidence="7" type="ORF">PCOR1329_LOCUS72948</name>
</gene>
<protein>
    <recommendedName>
        <fullName evidence="9">Eukaryotic translation initiation factor 4E</fullName>
    </recommendedName>
</protein>
<sequence length="229" mass="26043">MSRDRMVLSFNEERHGKFTIPGYPEDESREIEEALRQPMYLHSGWTLWTQNSGQYAVQKVVAFETAQEFWKVWNGVPQPSELFDSKRFIKETTNGTGVAGVDGFMIFRNAIKPEWEDPANAKGGHFQILVKPTSGGGTLDEWWNNLVLGMIGETIECSHRINGVRLLDKMGSSKGKVLDNVRLEIWYHGSTTHDEGQQLRKSLEKCLITQLDGTLGPAFKPDMMTDKRH</sequence>
<evidence type="ECO:0000313" key="8">
    <source>
        <dbReference type="Proteomes" id="UP001189429"/>
    </source>
</evidence>
<proteinExistence type="inferred from homology"/>
<evidence type="ECO:0008006" key="9">
    <source>
        <dbReference type="Google" id="ProtNLM"/>
    </source>
</evidence>
<dbReference type="EMBL" id="CAUYUJ010019788">
    <property type="protein sequence ID" value="CAK0893687.1"/>
    <property type="molecule type" value="Genomic_DNA"/>
</dbReference>
<dbReference type="PANTHER" id="PTHR11960:SF8">
    <property type="entry name" value="EUKARYOTIC TRANSLATION INITIATION FACTOR 4E1-RELATED"/>
    <property type="match status" value="1"/>
</dbReference>
<evidence type="ECO:0000256" key="1">
    <source>
        <dbReference type="ARBA" id="ARBA00009860"/>
    </source>
</evidence>
<organism evidence="7 8">
    <name type="scientific">Prorocentrum cordatum</name>
    <dbReference type="NCBI Taxonomy" id="2364126"/>
    <lineage>
        <taxon>Eukaryota</taxon>
        <taxon>Sar</taxon>
        <taxon>Alveolata</taxon>
        <taxon>Dinophyceae</taxon>
        <taxon>Prorocentrales</taxon>
        <taxon>Prorocentraceae</taxon>
        <taxon>Prorocentrum</taxon>
    </lineage>
</organism>
<dbReference type="Proteomes" id="UP001189429">
    <property type="component" value="Unassembled WGS sequence"/>
</dbReference>
<keyword evidence="4 6" id="KW-0694">RNA-binding</keyword>
<keyword evidence="5 6" id="KW-0648">Protein biosynthesis</keyword>
<dbReference type="Pfam" id="PF01652">
    <property type="entry name" value="IF4E"/>
    <property type="match status" value="1"/>
</dbReference>
<comment type="similarity">
    <text evidence="1 6">Belongs to the eukaryotic initiation factor 4E family.</text>
</comment>
<reference evidence="7" key="1">
    <citation type="submission" date="2023-10" db="EMBL/GenBank/DDBJ databases">
        <authorList>
            <person name="Chen Y."/>
            <person name="Shah S."/>
            <person name="Dougan E. K."/>
            <person name="Thang M."/>
            <person name="Chan C."/>
        </authorList>
    </citation>
    <scope>NUCLEOTIDE SEQUENCE [LARGE SCALE GENOMIC DNA]</scope>
</reference>
<evidence type="ECO:0000313" key="7">
    <source>
        <dbReference type="EMBL" id="CAK0893687.1"/>
    </source>
</evidence>
<keyword evidence="8" id="KW-1185">Reference proteome</keyword>
<dbReference type="InterPro" id="IPR023398">
    <property type="entry name" value="TIF_eIF4e-like"/>
</dbReference>
<comment type="caution">
    <text evidence="7">The sequence shown here is derived from an EMBL/GenBank/DDBJ whole genome shotgun (WGS) entry which is preliminary data.</text>
</comment>
<dbReference type="Gene3D" id="3.30.760.10">
    <property type="entry name" value="RNA Cap, Translation Initiation Factor Eif4e"/>
    <property type="match status" value="1"/>
</dbReference>
<evidence type="ECO:0000256" key="6">
    <source>
        <dbReference type="RuleBase" id="RU004374"/>
    </source>
</evidence>
<keyword evidence="3" id="KW-0810">Translation regulation</keyword>